<evidence type="ECO:0000313" key="6">
    <source>
        <dbReference type="EMBL" id="NLH35320.1"/>
    </source>
</evidence>
<sequence>MEELYYFVQVATLLSFSQVAQSMGVSQPAVSQKIKSLEKKMGCQLFFRFGKRVMLTPEGKLFLAYAENAILAFNTISKTLTDKTIKQLTLAGDEHFLSILLKTLSDLDVQAIEITNSRQVIELIENDTYDIGVLWGNHSLPGLHRVELSSNRLVLAGSKRLINTYRTSGTLHLIRYDVAGAYKNFLENFIQTVGLTPTRVTTYNNLNLIKKAMLEEIGLAVISTDIIYDELHDGSLEICEFPETTLSIKNAMIYKQNHPQIDQITTLISKIKQSIKTKY</sequence>
<dbReference type="InterPro" id="IPR036388">
    <property type="entry name" value="WH-like_DNA-bd_sf"/>
</dbReference>
<dbReference type="PRINTS" id="PR00039">
    <property type="entry name" value="HTHLYSR"/>
</dbReference>
<keyword evidence="4" id="KW-0804">Transcription</keyword>
<dbReference type="GO" id="GO:0003700">
    <property type="term" value="F:DNA-binding transcription factor activity"/>
    <property type="evidence" value="ECO:0007669"/>
    <property type="project" value="InterPro"/>
</dbReference>
<gene>
    <name evidence="6" type="ORF">GX453_04755</name>
</gene>
<dbReference type="SUPFAM" id="SSF53850">
    <property type="entry name" value="Periplasmic binding protein-like II"/>
    <property type="match status" value="1"/>
</dbReference>
<dbReference type="GO" id="GO:0000976">
    <property type="term" value="F:transcription cis-regulatory region binding"/>
    <property type="evidence" value="ECO:0007669"/>
    <property type="project" value="TreeGrafter"/>
</dbReference>
<dbReference type="Gene3D" id="3.40.190.290">
    <property type="match status" value="1"/>
</dbReference>
<dbReference type="EMBL" id="JAAYVO010000059">
    <property type="protein sequence ID" value="NLH35320.1"/>
    <property type="molecule type" value="Genomic_DNA"/>
</dbReference>
<dbReference type="InterPro" id="IPR005119">
    <property type="entry name" value="LysR_subst-bd"/>
</dbReference>
<dbReference type="Pfam" id="PF00126">
    <property type="entry name" value="HTH_1"/>
    <property type="match status" value="1"/>
</dbReference>
<dbReference type="FunFam" id="1.10.10.10:FF:000001">
    <property type="entry name" value="LysR family transcriptional regulator"/>
    <property type="match status" value="1"/>
</dbReference>
<dbReference type="CDD" id="cd05466">
    <property type="entry name" value="PBP2_LTTR_substrate"/>
    <property type="match status" value="1"/>
</dbReference>
<accession>A0A847J433</accession>
<dbReference type="InterPro" id="IPR036390">
    <property type="entry name" value="WH_DNA-bd_sf"/>
</dbReference>
<organism evidence="6 7">
    <name type="scientific">Pseudolactococcus chungangensis</name>
    <dbReference type="NCBI Taxonomy" id="451457"/>
    <lineage>
        <taxon>Bacteria</taxon>
        <taxon>Bacillati</taxon>
        <taxon>Bacillota</taxon>
        <taxon>Bacilli</taxon>
        <taxon>Lactobacillales</taxon>
        <taxon>Streptococcaceae</taxon>
        <taxon>Pseudolactococcus</taxon>
    </lineage>
</organism>
<evidence type="ECO:0000256" key="3">
    <source>
        <dbReference type="ARBA" id="ARBA00023125"/>
    </source>
</evidence>
<keyword evidence="3" id="KW-0238">DNA-binding</keyword>
<name>A0A847J433_9LACT</name>
<evidence type="ECO:0000256" key="1">
    <source>
        <dbReference type="ARBA" id="ARBA00009437"/>
    </source>
</evidence>
<dbReference type="SUPFAM" id="SSF46785">
    <property type="entry name" value="Winged helix' DNA-binding domain"/>
    <property type="match status" value="1"/>
</dbReference>
<evidence type="ECO:0000256" key="4">
    <source>
        <dbReference type="ARBA" id="ARBA00023163"/>
    </source>
</evidence>
<dbReference type="Gene3D" id="1.10.10.10">
    <property type="entry name" value="Winged helix-like DNA-binding domain superfamily/Winged helix DNA-binding domain"/>
    <property type="match status" value="1"/>
</dbReference>
<keyword evidence="2" id="KW-0805">Transcription regulation</keyword>
<dbReference type="InterPro" id="IPR000847">
    <property type="entry name" value="LysR_HTH_N"/>
</dbReference>
<evidence type="ECO:0000313" key="7">
    <source>
        <dbReference type="Proteomes" id="UP000559962"/>
    </source>
</evidence>
<dbReference type="PANTHER" id="PTHR30126">
    <property type="entry name" value="HTH-TYPE TRANSCRIPTIONAL REGULATOR"/>
    <property type="match status" value="1"/>
</dbReference>
<dbReference type="Proteomes" id="UP000559962">
    <property type="component" value="Unassembled WGS sequence"/>
</dbReference>
<dbReference type="AlphaFoldDB" id="A0A847J433"/>
<feature type="domain" description="HTH lysR-type" evidence="5">
    <location>
        <begin position="1"/>
        <end position="56"/>
    </location>
</feature>
<reference evidence="6 7" key="1">
    <citation type="journal article" date="2020" name="Biotechnol. Biofuels">
        <title>New insights from the biogas microbiome by comprehensive genome-resolved metagenomics of nearly 1600 species originating from multiple anaerobic digesters.</title>
        <authorList>
            <person name="Campanaro S."/>
            <person name="Treu L."/>
            <person name="Rodriguez-R L.M."/>
            <person name="Kovalovszki A."/>
            <person name="Ziels R.M."/>
            <person name="Maus I."/>
            <person name="Zhu X."/>
            <person name="Kougias P.G."/>
            <person name="Basile A."/>
            <person name="Luo G."/>
            <person name="Schluter A."/>
            <person name="Konstantinidis K.T."/>
            <person name="Angelidaki I."/>
        </authorList>
    </citation>
    <scope>NUCLEOTIDE SEQUENCE [LARGE SCALE GENOMIC DNA]</scope>
    <source>
        <strain evidence="6">AS27yjCOA_61</strain>
    </source>
</reference>
<protein>
    <submittedName>
        <fullName evidence="6">LysR family transcriptional regulator</fullName>
    </submittedName>
</protein>
<evidence type="ECO:0000259" key="5">
    <source>
        <dbReference type="PROSITE" id="PS50931"/>
    </source>
</evidence>
<dbReference type="PROSITE" id="PS50931">
    <property type="entry name" value="HTH_LYSR"/>
    <property type="match status" value="1"/>
</dbReference>
<proteinExistence type="inferred from homology"/>
<evidence type="ECO:0000256" key="2">
    <source>
        <dbReference type="ARBA" id="ARBA00023015"/>
    </source>
</evidence>
<comment type="caution">
    <text evidence="6">The sequence shown here is derived from an EMBL/GenBank/DDBJ whole genome shotgun (WGS) entry which is preliminary data.</text>
</comment>
<dbReference type="PANTHER" id="PTHR30126:SF40">
    <property type="entry name" value="HTH-TYPE TRANSCRIPTIONAL REGULATOR GLTR"/>
    <property type="match status" value="1"/>
</dbReference>
<comment type="similarity">
    <text evidence="1">Belongs to the LysR transcriptional regulatory family.</text>
</comment>
<dbReference type="Pfam" id="PF03466">
    <property type="entry name" value="LysR_substrate"/>
    <property type="match status" value="1"/>
</dbReference>